<gene>
    <name evidence="5" type="ORF">ABOZ73_06685</name>
</gene>
<proteinExistence type="inferred from homology"/>
<reference evidence="5" key="1">
    <citation type="submission" date="2024-06" db="EMBL/GenBank/DDBJ databases">
        <title>Caulobacter inopinatus, sp. nov.</title>
        <authorList>
            <person name="Donachie S.P."/>
        </authorList>
    </citation>
    <scope>NUCLEOTIDE SEQUENCE</scope>
    <source>
        <strain evidence="5">73W</strain>
    </source>
</reference>
<feature type="region of interest" description="Disordered" evidence="2">
    <location>
        <begin position="318"/>
        <end position="348"/>
    </location>
</feature>
<evidence type="ECO:0000259" key="4">
    <source>
        <dbReference type="PROSITE" id="PS51762"/>
    </source>
</evidence>
<evidence type="ECO:0000256" key="3">
    <source>
        <dbReference type="SAM" id="SignalP"/>
    </source>
</evidence>
<dbReference type="GO" id="GO:0005975">
    <property type="term" value="P:carbohydrate metabolic process"/>
    <property type="evidence" value="ECO:0007669"/>
    <property type="project" value="InterPro"/>
</dbReference>
<feature type="domain" description="GH16" evidence="4">
    <location>
        <begin position="46"/>
        <end position="303"/>
    </location>
</feature>
<sequence length="348" mass="38129">MRRHLILGCAAMAAALSWSSLASAQPRPSPAVAAAAGAPLRLTFDEGFERRPSPERWATAYKNAGPDPKSLSDRSLYGNRERQVYFDKAFLGLGVDPFSVRGGVLTITARPLDEKARRAVARALDGRSEKLRRSALKDVRYSSGVLTTKGRFEQRHGYFEMRARWTGGKGLWPAFWLLPANGAWPPEIDVVEVLGHDMRTIYQSAHSKAGGKHVGRTQKARLEGEDASSFHTYGVLWTPGELRFFIDGVQTNQTPAPADAAGPMYMIVNLAVGGKWPGDPDVRTRFPARMEIDHVRAWAWGEPTDQGWTGALRSRRVNLPATEPARPSTSAKAARPPGKARTADHAAP</sequence>
<name>A0AB39KX37_9CAUL</name>
<evidence type="ECO:0000256" key="2">
    <source>
        <dbReference type="SAM" id="MobiDB-lite"/>
    </source>
</evidence>
<dbReference type="RefSeq" id="WP_369061745.1">
    <property type="nucleotide sequence ID" value="NZ_CP158375.1"/>
</dbReference>
<dbReference type="PROSITE" id="PS51762">
    <property type="entry name" value="GH16_2"/>
    <property type="match status" value="1"/>
</dbReference>
<dbReference type="InterPro" id="IPR013320">
    <property type="entry name" value="ConA-like_dom_sf"/>
</dbReference>
<dbReference type="EMBL" id="CP158375">
    <property type="protein sequence ID" value="XDO98097.1"/>
    <property type="molecule type" value="Genomic_DNA"/>
</dbReference>
<feature type="signal peptide" evidence="3">
    <location>
        <begin position="1"/>
        <end position="24"/>
    </location>
</feature>
<protein>
    <submittedName>
        <fullName evidence="5">Glycoside hydrolase family 16 protein</fullName>
    </submittedName>
</protein>
<dbReference type="SUPFAM" id="SSF49899">
    <property type="entry name" value="Concanavalin A-like lectins/glucanases"/>
    <property type="match status" value="1"/>
</dbReference>
<dbReference type="InterPro" id="IPR050546">
    <property type="entry name" value="Glycosyl_Hydrlase_16"/>
</dbReference>
<dbReference type="PANTHER" id="PTHR10963:SF55">
    <property type="entry name" value="GLYCOSIDE HYDROLASE FAMILY 16 PROTEIN"/>
    <property type="match status" value="1"/>
</dbReference>
<dbReference type="AlphaFoldDB" id="A0AB39KX37"/>
<dbReference type="Gene3D" id="2.60.120.200">
    <property type="match status" value="1"/>
</dbReference>
<evidence type="ECO:0000256" key="1">
    <source>
        <dbReference type="ARBA" id="ARBA00006865"/>
    </source>
</evidence>
<organism evidence="5">
    <name type="scientific">Caulobacter sp. 73W</name>
    <dbReference type="NCBI Taxonomy" id="3161137"/>
    <lineage>
        <taxon>Bacteria</taxon>
        <taxon>Pseudomonadati</taxon>
        <taxon>Pseudomonadota</taxon>
        <taxon>Alphaproteobacteria</taxon>
        <taxon>Caulobacterales</taxon>
        <taxon>Caulobacteraceae</taxon>
        <taxon>Caulobacter</taxon>
    </lineage>
</organism>
<dbReference type="CDD" id="cd08023">
    <property type="entry name" value="GH16_laminarinase_like"/>
    <property type="match status" value="1"/>
</dbReference>
<accession>A0AB39KX37</accession>
<keyword evidence="5" id="KW-0378">Hydrolase</keyword>
<comment type="similarity">
    <text evidence="1">Belongs to the glycosyl hydrolase 16 family.</text>
</comment>
<feature type="chain" id="PRO_5044187544" evidence="3">
    <location>
        <begin position="25"/>
        <end position="348"/>
    </location>
</feature>
<dbReference type="InterPro" id="IPR000757">
    <property type="entry name" value="Beta-glucanase-like"/>
</dbReference>
<dbReference type="Pfam" id="PF00722">
    <property type="entry name" value="Glyco_hydro_16"/>
    <property type="match status" value="1"/>
</dbReference>
<dbReference type="PANTHER" id="PTHR10963">
    <property type="entry name" value="GLYCOSYL HYDROLASE-RELATED"/>
    <property type="match status" value="1"/>
</dbReference>
<evidence type="ECO:0000313" key="5">
    <source>
        <dbReference type="EMBL" id="XDO98097.1"/>
    </source>
</evidence>
<dbReference type="GO" id="GO:0004553">
    <property type="term" value="F:hydrolase activity, hydrolyzing O-glycosyl compounds"/>
    <property type="evidence" value="ECO:0007669"/>
    <property type="project" value="InterPro"/>
</dbReference>
<keyword evidence="3" id="KW-0732">Signal</keyword>